<name>A0A6I6HJ95_VARPD</name>
<accession>A0A6I6HJ95</accession>
<dbReference type="OrthoDB" id="6696432at2"/>
<dbReference type="Proteomes" id="UP000425817">
    <property type="component" value="Chromosome"/>
</dbReference>
<sequence>MTSLVDTSVKLYTSEMANAPALTNANGTLVALLDAVLKDGFDTKAITSLVVASGVATLTWSGAHAAIPNAVIFLAGVTGGPTGFADMNGEQKVQTKPNATSCTFLTALPDGAYTGTITSKIAPLGWEKPFSGTNKAAYRSADLAGTRMYLRVDDNYTANARLVGMETMSDIDTGTGRFPTSSQSALLAEGGGWWVKAEASVQPASWVIVGDGRVFFIHISPYVANGSSFNGYVLGSLRGFGDMISLRPGGDAYACALGVQPGTGTGFPTYGCFESAANAQLFMPRDWTGVGSSLGNNSVPYTGGTAVSGMDSTLGVFPSRVDGSMRLSRRYLNTSPFGQEPRCDVPGLLSVPQIGLGGLQHKAIYAGTGTLSGRNLIGLIVSNSGASTVPSPSNSGMILVDVTGPWR</sequence>
<dbReference type="EMBL" id="CP046622">
    <property type="protein sequence ID" value="QGW82928.1"/>
    <property type="molecule type" value="Genomic_DNA"/>
</dbReference>
<dbReference type="RefSeq" id="WP_157614358.1">
    <property type="nucleotide sequence ID" value="NZ_CP046622.1"/>
</dbReference>
<reference evidence="1 2" key="1">
    <citation type="submission" date="2019-12" db="EMBL/GenBank/DDBJ databases">
        <title>Hybrid Genome Assemblies of two High G+C Isolates from Undergraduate Microbiology Courses.</title>
        <authorList>
            <person name="Ne Ville C.J."/>
            <person name="Enright D."/>
            <person name="Hernandez I."/>
            <person name="Dodsworth J."/>
            <person name="Orwin P.M."/>
        </authorList>
    </citation>
    <scope>NUCLEOTIDE SEQUENCE [LARGE SCALE GENOMIC DNA]</scope>
    <source>
        <strain evidence="1 2">CSUSB</strain>
    </source>
</reference>
<organism evidence="1 2">
    <name type="scientific">Variovorax paradoxus</name>
    <dbReference type="NCBI Taxonomy" id="34073"/>
    <lineage>
        <taxon>Bacteria</taxon>
        <taxon>Pseudomonadati</taxon>
        <taxon>Pseudomonadota</taxon>
        <taxon>Betaproteobacteria</taxon>
        <taxon>Burkholderiales</taxon>
        <taxon>Comamonadaceae</taxon>
        <taxon>Variovorax</taxon>
    </lineage>
</organism>
<evidence type="ECO:0000313" key="1">
    <source>
        <dbReference type="EMBL" id="QGW82928.1"/>
    </source>
</evidence>
<gene>
    <name evidence="1" type="ORF">GOQ09_15690</name>
</gene>
<dbReference type="AlphaFoldDB" id="A0A6I6HJ95"/>
<proteinExistence type="predicted"/>
<protein>
    <submittedName>
        <fullName evidence="1">Uncharacterized protein</fullName>
    </submittedName>
</protein>
<evidence type="ECO:0000313" key="2">
    <source>
        <dbReference type="Proteomes" id="UP000425817"/>
    </source>
</evidence>